<gene>
    <name evidence="1" type="ORF">GCM10025781_03240</name>
</gene>
<protein>
    <submittedName>
        <fullName evidence="1">Uncharacterized protein</fullName>
    </submittedName>
</protein>
<sequence length="67" mass="7349">MPTCARVQRGRQDAVLVAGDDTVNPQFLGSEKWATSEGPAVFRLRSRNCTKVTVRAHAVQVPGRSLR</sequence>
<reference evidence="2" key="1">
    <citation type="journal article" date="2019" name="Int. J. Syst. Evol. Microbiol.">
        <title>The Global Catalogue of Microorganisms (GCM) 10K type strain sequencing project: providing services to taxonomists for standard genome sequencing and annotation.</title>
        <authorList>
            <consortium name="The Broad Institute Genomics Platform"/>
            <consortium name="The Broad Institute Genome Sequencing Center for Infectious Disease"/>
            <person name="Wu L."/>
            <person name="Ma J."/>
        </authorList>
    </citation>
    <scope>NUCLEOTIDE SEQUENCE [LARGE SCALE GENOMIC DNA]</scope>
    <source>
        <strain evidence="2">JCM 18958</strain>
    </source>
</reference>
<comment type="caution">
    <text evidence="1">The sequence shown here is derived from an EMBL/GenBank/DDBJ whole genome shotgun (WGS) entry which is preliminary data.</text>
</comment>
<keyword evidence="2" id="KW-1185">Reference proteome</keyword>
<accession>A0ABP8WHN9</accession>
<evidence type="ECO:0000313" key="1">
    <source>
        <dbReference type="EMBL" id="GAA4689750.1"/>
    </source>
</evidence>
<dbReference type="Proteomes" id="UP001501446">
    <property type="component" value="Unassembled WGS sequence"/>
</dbReference>
<evidence type="ECO:0000313" key="2">
    <source>
        <dbReference type="Proteomes" id="UP001501446"/>
    </source>
</evidence>
<dbReference type="EMBL" id="BAABLN010000002">
    <property type="protein sequence ID" value="GAA4689750.1"/>
    <property type="molecule type" value="Genomic_DNA"/>
</dbReference>
<proteinExistence type="predicted"/>
<name>A0ABP8WHN9_9MICC</name>
<organism evidence="1 2">
    <name type="scientific">Kocuria gwangalliensis</name>
    <dbReference type="NCBI Taxonomy" id="501592"/>
    <lineage>
        <taxon>Bacteria</taxon>
        <taxon>Bacillati</taxon>
        <taxon>Actinomycetota</taxon>
        <taxon>Actinomycetes</taxon>
        <taxon>Micrococcales</taxon>
        <taxon>Micrococcaceae</taxon>
        <taxon>Kocuria</taxon>
    </lineage>
</organism>